<protein>
    <submittedName>
        <fullName evidence="3">Uncharacterized protein</fullName>
    </submittedName>
</protein>
<keyword evidence="2" id="KW-1133">Transmembrane helix</keyword>
<keyword evidence="2" id="KW-0812">Transmembrane</keyword>
<gene>
    <name evidence="3" type="ORF">M407DRAFT_17439</name>
</gene>
<dbReference type="OrthoDB" id="10399409at2759"/>
<name>A0A0C3LIQ2_9AGAM</name>
<evidence type="ECO:0000313" key="3">
    <source>
        <dbReference type="EMBL" id="KIO33838.1"/>
    </source>
</evidence>
<evidence type="ECO:0000313" key="4">
    <source>
        <dbReference type="Proteomes" id="UP000054248"/>
    </source>
</evidence>
<sequence length="191" mass="21810">MDVIPTIFEQIGIVEEEGQRLEEELRNVEELQSELQQSIDKQEAKVLATVEKIEAGYPELAKNDALANKLKLDNATQIFPSEWPSWLKDTLYIASPFVDWLANVILRIYSSWKTKVPYPLRNLAWMTFYVGFNALQAGFTSLVLLYHSQYRQPVLMATFAAVLSFVFRNVLYRFFGLAFASPSTVQVSSTS</sequence>
<evidence type="ECO:0000256" key="1">
    <source>
        <dbReference type="SAM" id="Coils"/>
    </source>
</evidence>
<feature type="transmembrane region" description="Helical" evidence="2">
    <location>
        <begin position="122"/>
        <end position="147"/>
    </location>
</feature>
<proteinExistence type="predicted"/>
<keyword evidence="2" id="KW-0472">Membrane</keyword>
<dbReference type="AlphaFoldDB" id="A0A0C3LIQ2"/>
<organism evidence="3 4">
    <name type="scientific">Tulasnella calospora MUT 4182</name>
    <dbReference type="NCBI Taxonomy" id="1051891"/>
    <lineage>
        <taxon>Eukaryota</taxon>
        <taxon>Fungi</taxon>
        <taxon>Dikarya</taxon>
        <taxon>Basidiomycota</taxon>
        <taxon>Agaricomycotina</taxon>
        <taxon>Agaricomycetes</taxon>
        <taxon>Cantharellales</taxon>
        <taxon>Tulasnellaceae</taxon>
        <taxon>Tulasnella</taxon>
    </lineage>
</organism>
<reference evidence="4" key="2">
    <citation type="submission" date="2015-01" db="EMBL/GenBank/DDBJ databases">
        <title>Evolutionary Origins and Diversification of the Mycorrhizal Mutualists.</title>
        <authorList>
            <consortium name="DOE Joint Genome Institute"/>
            <consortium name="Mycorrhizal Genomics Consortium"/>
            <person name="Kohler A."/>
            <person name="Kuo A."/>
            <person name="Nagy L.G."/>
            <person name="Floudas D."/>
            <person name="Copeland A."/>
            <person name="Barry K.W."/>
            <person name="Cichocki N."/>
            <person name="Veneault-Fourrey C."/>
            <person name="LaButti K."/>
            <person name="Lindquist E.A."/>
            <person name="Lipzen A."/>
            <person name="Lundell T."/>
            <person name="Morin E."/>
            <person name="Murat C."/>
            <person name="Riley R."/>
            <person name="Ohm R."/>
            <person name="Sun H."/>
            <person name="Tunlid A."/>
            <person name="Henrissat B."/>
            <person name="Grigoriev I.V."/>
            <person name="Hibbett D.S."/>
            <person name="Martin F."/>
        </authorList>
    </citation>
    <scope>NUCLEOTIDE SEQUENCE [LARGE SCALE GENOMIC DNA]</scope>
    <source>
        <strain evidence="4">MUT 4182</strain>
    </source>
</reference>
<reference evidence="3 4" key="1">
    <citation type="submission" date="2014-04" db="EMBL/GenBank/DDBJ databases">
        <authorList>
            <consortium name="DOE Joint Genome Institute"/>
            <person name="Kuo A."/>
            <person name="Girlanda M."/>
            <person name="Perotto S."/>
            <person name="Kohler A."/>
            <person name="Nagy L.G."/>
            <person name="Floudas D."/>
            <person name="Copeland A."/>
            <person name="Barry K.W."/>
            <person name="Cichocki N."/>
            <person name="Veneault-Fourrey C."/>
            <person name="LaButti K."/>
            <person name="Lindquist E.A."/>
            <person name="Lipzen A."/>
            <person name="Lundell T."/>
            <person name="Morin E."/>
            <person name="Murat C."/>
            <person name="Sun H."/>
            <person name="Tunlid A."/>
            <person name="Henrissat B."/>
            <person name="Grigoriev I.V."/>
            <person name="Hibbett D.S."/>
            <person name="Martin F."/>
            <person name="Nordberg H.P."/>
            <person name="Cantor M.N."/>
            <person name="Hua S.X."/>
        </authorList>
    </citation>
    <scope>NUCLEOTIDE SEQUENCE [LARGE SCALE GENOMIC DNA]</scope>
    <source>
        <strain evidence="3 4">MUT 4182</strain>
    </source>
</reference>
<keyword evidence="1" id="KW-0175">Coiled coil</keyword>
<dbReference type="Proteomes" id="UP000054248">
    <property type="component" value="Unassembled WGS sequence"/>
</dbReference>
<keyword evidence="4" id="KW-1185">Reference proteome</keyword>
<feature type="coiled-coil region" evidence="1">
    <location>
        <begin position="11"/>
        <end position="45"/>
    </location>
</feature>
<accession>A0A0C3LIQ2</accession>
<dbReference type="EMBL" id="KN822946">
    <property type="protein sequence ID" value="KIO33838.1"/>
    <property type="molecule type" value="Genomic_DNA"/>
</dbReference>
<evidence type="ECO:0000256" key="2">
    <source>
        <dbReference type="SAM" id="Phobius"/>
    </source>
</evidence>
<dbReference type="HOGENOM" id="CLU_1422404_0_0_1"/>
<feature type="transmembrane region" description="Helical" evidence="2">
    <location>
        <begin position="153"/>
        <end position="171"/>
    </location>
</feature>